<dbReference type="CDD" id="cd06575">
    <property type="entry name" value="PASTA_Pbp2x-like_2"/>
    <property type="match status" value="1"/>
</dbReference>
<dbReference type="UniPathway" id="UPA00219"/>
<comment type="catalytic activity">
    <reaction evidence="6">
        <text>Preferential cleavage: (Ac)2-L-Lys-D-Ala-|-D-Ala. Also transpeptidation of peptidyl-alanyl moieties that are N-acyl substituents of D-alanine.</text>
        <dbReference type="EC" id="3.4.16.4"/>
    </reaction>
</comment>
<evidence type="ECO:0000313" key="8">
    <source>
        <dbReference type="EMBL" id="KZN95765.1"/>
    </source>
</evidence>
<dbReference type="SUPFAM" id="SSF54184">
    <property type="entry name" value="Penicillin-binding protein 2x (pbp-2x), c-terminal domain"/>
    <property type="match status" value="2"/>
</dbReference>
<evidence type="ECO:0000259" key="7">
    <source>
        <dbReference type="PROSITE" id="PS51178"/>
    </source>
</evidence>
<dbReference type="Gene3D" id="3.30.70.2110">
    <property type="match status" value="1"/>
</dbReference>
<dbReference type="PROSITE" id="PS51178">
    <property type="entry name" value="PASTA"/>
    <property type="match status" value="1"/>
</dbReference>
<comment type="caution">
    <text evidence="8">The sequence shown here is derived from an EMBL/GenBank/DDBJ whole genome shotgun (WGS) entry which is preliminary data.</text>
</comment>
<dbReference type="InterPro" id="IPR050515">
    <property type="entry name" value="Beta-lactam/transpept"/>
</dbReference>
<dbReference type="EC" id="3.4.16.4" evidence="4"/>
<sequence length="718" mass="80258">MKKSKNMNRGAAILSVIFVLLFFILFGRFFYIQATGTVDGQVLAVKAKEKYEKKRMLEARRGQILDQKGNVLAEDTVTYTLVAVLDEKMTTDPDHPNHVVDPEETAEKLAPILGMKQKEIETILKKDKFQVEFGEKGRNISFAKKQQIEKLKLPGIGFIRDTKRFYPNGKFASYVIGYAKRDEKTGKTTGQLGIEKSLDKYLQETDGYVIYESDRSGYKLPGSKDKIVTPNNGADVYLTIDQKIQTFLEDALNEAEKQYQPTKMIGIVADPKTGKILAMSQRPSFDPNERDIQNFYNDAVSYRFEPGSTMKIFTLAAAVNEGVYNGNEKYKSGMYKVKGASPIYDHNNVGWGTITFDEAVQRSSNVGFAILAHKKIGLERFYQYLNRFGFLEKTGIDLPNEENSKLNYKWERDKISTAFGQASAFTPIQLVQAATAIANDGKMMKPYVIDKIVDPDTNRVLKKTEPSVEGEPITKETAAKTLDILETVVTSEHGTGKPFQIPEYHIAGKTGTAQIAGEGGRYLTGRENYVFSFLGIAPKENPELIVYVAVQQPKLKPTETGSAPVSMIFKSVMKNSLEYLKIEPTTAAAKEEKNVENEKEVGVSLLEYKGQQVQQAVQELEKQQIQPIVLGGGATVTSQYPSATSRVIQREKVFLLTDGAVKMPNISGWSLRDVMKLCSIMELELKYEGSGYVNAQNIKPGTEIRKGDHLTIKLKKPK</sequence>
<dbReference type="SUPFAM" id="SSF56601">
    <property type="entry name" value="beta-lactamase/transpeptidase-like"/>
    <property type="match status" value="1"/>
</dbReference>
<dbReference type="InterPro" id="IPR012338">
    <property type="entry name" value="Beta-lactam/transpept-like"/>
</dbReference>
<evidence type="ECO:0000256" key="3">
    <source>
        <dbReference type="ARBA" id="ARBA00007171"/>
    </source>
</evidence>
<dbReference type="SMART" id="SM00740">
    <property type="entry name" value="PASTA"/>
    <property type="match status" value="2"/>
</dbReference>
<dbReference type="STRING" id="33936.AZI98_11865"/>
<comment type="subcellular location">
    <subcellularLocation>
        <location evidence="1">Membrane</location>
    </subcellularLocation>
</comment>
<evidence type="ECO:0000256" key="2">
    <source>
        <dbReference type="ARBA" id="ARBA00004752"/>
    </source>
</evidence>
<dbReference type="AlphaFoldDB" id="A0A165X9A6"/>
<dbReference type="GO" id="GO:0009252">
    <property type="term" value="P:peptidoglycan biosynthetic process"/>
    <property type="evidence" value="ECO:0007669"/>
    <property type="project" value="UniProtKB-UniPathway"/>
</dbReference>
<dbReference type="SUPFAM" id="SSF56519">
    <property type="entry name" value="Penicillin binding protein dimerisation domain"/>
    <property type="match status" value="1"/>
</dbReference>
<reference evidence="8 9" key="1">
    <citation type="submission" date="2016-04" db="EMBL/GenBank/DDBJ databases">
        <title>Draft genome sequence of Aeribacillus pallidus 8m3 from petroleum reservoir.</title>
        <authorList>
            <person name="Poltaraus A.B."/>
            <person name="Nazina T.N."/>
            <person name="Tourova T.P."/>
            <person name="Malakho S.M."/>
            <person name="Korshunova A.V."/>
            <person name="Sokolova D.S."/>
        </authorList>
    </citation>
    <scope>NUCLEOTIDE SEQUENCE [LARGE SCALE GENOMIC DNA]</scope>
    <source>
        <strain evidence="8 9">8m3</strain>
    </source>
</reference>
<dbReference type="InterPro" id="IPR001460">
    <property type="entry name" value="PCN-bd_Tpept"/>
</dbReference>
<keyword evidence="5" id="KW-0472">Membrane</keyword>
<dbReference type="Pfam" id="PF03717">
    <property type="entry name" value="PBP_dimer"/>
    <property type="match status" value="1"/>
</dbReference>
<dbReference type="Pfam" id="PF03793">
    <property type="entry name" value="PASTA"/>
    <property type="match status" value="2"/>
</dbReference>
<accession>A0A165X9A6</accession>
<gene>
    <name evidence="8" type="ORF">AZI98_11865</name>
</gene>
<dbReference type="CDD" id="cd06576">
    <property type="entry name" value="PASTA_Pbp2x-like_1"/>
    <property type="match status" value="1"/>
</dbReference>
<evidence type="ECO:0000256" key="4">
    <source>
        <dbReference type="ARBA" id="ARBA00012448"/>
    </source>
</evidence>
<dbReference type="GO" id="GO:0005886">
    <property type="term" value="C:plasma membrane"/>
    <property type="evidence" value="ECO:0007669"/>
    <property type="project" value="TreeGrafter"/>
</dbReference>
<dbReference type="PANTHER" id="PTHR30627">
    <property type="entry name" value="PEPTIDOGLYCAN D,D-TRANSPEPTIDASE"/>
    <property type="match status" value="1"/>
</dbReference>
<evidence type="ECO:0000256" key="6">
    <source>
        <dbReference type="ARBA" id="ARBA00034000"/>
    </source>
</evidence>
<dbReference type="Gene3D" id="2.20.70.70">
    <property type="match status" value="1"/>
</dbReference>
<proteinExistence type="inferred from homology"/>
<dbReference type="EMBL" id="LWBR01000035">
    <property type="protein sequence ID" value="KZN95765.1"/>
    <property type="molecule type" value="Genomic_DNA"/>
</dbReference>
<dbReference type="InterPro" id="IPR036138">
    <property type="entry name" value="PBP_dimer_sf"/>
</dbReference>
<dbReference type="Proteomes" id="UP000076476">
    <property type="component" value="Unassembled WGS sequence"/>
</dbReference>
<dbReference type="Gene3D" id="3.90.1310.10">
    <property type="entry name" value="Penicillin-binding protein 2a (Domain 2)"/>
    <property type="match status" value="1"/>
</dbReference>
<dbReference type="GO" id="GO:0071555">
    <property type="term" value="P:cell wall organization"/>
    <property type="evidence" value="ECO:0007669"/>
    <property type="project" value="TreeGrafter"/>
</dbReference>
<dbReference type="FunFam" id="3.40.710.10:FF:000026">
    <property type="entry name" value="Penicillin-binding protein 1"/>
    <property type="match status" value="1"/>
</dbReference>
<dbReference type="GO" id="GO:0008658">
    <property type="term" value="F:penicillin binding"/>
    <property type="evidence" value="ECO:0007669"/>
    <property type="project" value="InterPro"/>
</dbReference>
<protein>
    <recommendedName>
        <fullName evidence="4">serine-type D-Ala-D-Ala carboxypeptidase</fullName>
        <ecNumber evidence="4">3.4.16.4</ecNumber>
    </recommendedName>
</protein>
<evidence type="ECO:0000256" key="5">
    <source>
        <dbReference type="ARBA" id="ARBA00023136"/>
    </source>
</evidence>
<dbReference type="PANTHER" id="PTHR30627:SF26">
    <property type="entry name" value="PENICILLIN-BINDING PROTEIN 2B"/>
    <property type="match status" value="1"/>
</dbReference>
<evidence type="ECO:0000256" key="1">
    <source>
        <dbReference type="ARBA" id="ARBA00004370"/>
    </source>
</evidence>
<dbReference type="InterPro" id="IPR005311">
    <property type="entry name" value="PBP_dimer"/>
</dbReference>
<dbReference type="GO" id="GO:0009002">
    <property type="term" value="F:serine-type D-Ala-D-Ala carboxypeptidase activity"/>
    <property type="evidence" value="ECO:0007669"/>
    <property type="project" value="UniProtKB-EC"/>
</dbReference>
<comment type="similarity">
    <text evidence="3">Belongs to the transpeptidase family.</text>
</comment>
<evidence type="ECO:0000313" key="9">
    <source>
        <dbReference type="Proteomes" id="UP000076476"/>
    </source>
</evidence>
<dbReference type="Pfam" id="PF00905">
    <property type="entry name" value="Transpeptidase"/>
    <property type="match status" value="1"/>
</dbReference>
<name>A0A165X9A6_9BACI</name>
<dbReference type="RefSeq" id="WP_063388500.1">
    <property type="nucleotide sequence ID" value="NZ_LWBR01000035.1"/>
</dbReference>
<keyword evidence="9" id="KW-1185">Reference proteome</keyword>
<dbReference type="InterPro" id="IPR005543">
    <property type="entry name" value="PASTA_dom"/>
</dbReference>
<comment type="pathway">
    <text evidence="2">Cell wall biogenesis; peptidoglycan biosynthesis.</text>
</comment>
<organism evidence="8 9">
    <name type="scientific">Aeribacillus pallidus</name>
    <dbReference type="NCBI Taxonomy" id="33936"/>
    <lineage>
        <taxon>Bacteria</taxon>
        <taxon>Bacillati</taxon>
        <taxon>Bacillota</taxon>
        <taxon>Bacilli</taxon>
        <taxon>Bacillales</taxon>
        <taxon>Bacillaceae</taxon>
        <taxon>Aeribacillus</taxon>
    </lineage>
</organism>
<dbReference type="Gene3D" id="3.40.710.10">
    <property type="entry name" value="DD-peptidase/beta-lactamase superfamily"/>
    <property type="match status" value="1"/>
</dbReference>
<feature type="domain" description="PASTA" evidence="7">
    <location>
        <begin position="659"/>
        <end position="716"/>
    </location>
</feature>